<evidence type="ECO:0000313" key="2">
    <source>
        <dbReference type="EMBL" id="BAN21291.1"/>
    </source>
</evidence>
<organism evidence="2">
    <name type="scientific">Riptortus pedestris</name>
    <name type="common">Bean bug</name>
    <dbReference type="NCBI Taxonomy" id="329032"/>
    <lineage>
        <taxon>Eukaryota</taxon>
        <taxon>Metazoa</taxon>
        <taxon>Ecdysozoa</taxon>
        <taxon>Arthropoda</taxon>
        <taxon>Hexapoda</taxon>
        <taxon>Insecta</taxon>
        <taxon>Pterygota</taxon>
        <taxon>Neoptera</taxon>
        <taxon>Paraneoptera</taxon>
        <taxon>Hemiptera</taxon>
        <taxon>Heteroptera</taxon>
        <taxon>Panheteroptera</taxon>
        <taxon>Pentatomomorpha</taxon>
        <taxon>Coreoidea</taxon>
        <taxon>Alydidae</taxon>
        <taxon>Riptortus</taxon>
    </lineage>
</organism>
<name>R4WQW6_RIPPE</name>
<dbReference type="Gene3D" id="1.20.1270.60">
    <property type="entry name" value="Arfaptin homology (AH) domain/BAR domain"/>
    <property type="match status" value="1"/>
</dbReference>
<reference evidence="2" key="1">
    <citation type="journal article" date="2013" name="PLoS ONE">
        <title>Gene expression in gut symbiotic organ of stinkbug affected by extracellular bacterial symbiont.</title>
        <authorList>
            <person name="Futahashi R."/>
            <person name="Tanaka K."/>
            <person name="Tanahashi M."/>
            <person name="Nikoh N."/>
            <person name="Kikuchi Y."/>
            <person name="Lee B.L."/>
            <person name="Fukatsu T."/>
        </authorList>
    </citation>
    <scope>NUCLEOTIDE SEQUENCE</scope>
    <source>
        <tissue evidence="2">Midgut</tissue>
    </source>
</reference>
<protein>
    <submittedName>
        <fullName evidence="2">Unkown protein</fullName>
    </submittedName>
</protein>
<dbReference type="EMBL" id="AK418076">
    <property type="protein sequence ID" value="BAN21291.1"/>
    <property type="molecule type" value="mRNA"/>
</dbReference>
<accession>R4WQW6</accession>
<feature type="compositionally biased region" description="Polar residues" evidence="1">
    <location>
        <begin position="328"/>
        <end position="339"/>
    </location>
</feature>
<sequence>MERANQALRRSSVKLKCLNSGHSDLNMIISDVTKMRSAFKTFHLAQVTTWEDMAKWANKEKTLALQEIFHFLLELCYLWSEVQLEFIAGLKKFKHQFELILESELLLDKSKSHLTACEHKDNKVKKELKKATTKGNIDEAKQLTERQLETQALVSVAQSEVKSKTLENESIKLMLAKDGLLNLSSTYLELSKKASIIFQAHKDVSRSLPDIHDKNIEDIRYPGSEVARNIVLKTKESIQRYKKSVEVESAPPPPYSRSPVFHLPPNAPEYSPDGFHNDQTFSHEHLMQAREPVGFSPELRPTNYPPEYDLPPRESLSSLDGAVGGLSYNDNSPRRYQNI</sequence>
<dbReference type="AlphaFoldDB" id="R4WQW6"/>
<proteinExistence type="evidence at transcript level"/>
<dbReference type="InterPro" id="IPR027267">
    <property type="entry name" value="AH/BAR_dom_sf"/>
</dbReference>
<feature type="region of interest" description="Disordered" evidence="1">
    <location>
        <begin position="295"/>
        <end position="339"/>
    </location>
</feature>
<evidence type="ECO:0000256" key="1">
    <source>
        <dbReference type="SAM" id="MobiDB-lite"/>
    </source>
</evidence>